<evidence type="ECO:0000256" key="5">
    <source>
        <dbReference type="ARBA" id="ARBA00022989"/>
    </source>
</evidence>
<feature type="domain" description="ABC transmembrane type-1" evidence="8">
    <location>
        <begin position="95"/>
        <end position="296"/>
    </location>
</feature>
<dbReference type="InterPro" id="IPR045621">
    <property type="entry name" value="BPD_transp_1_N"/>
</dbReference>
<keyword evidence="5 7" id="KW-1133">Transmembrane helix</keyword>
<evidence type="ECO:0000256" key="2">
    <source>
        <dbReference type="ARBA" id="ARBA00022448"/>
    </source>
</evidence>
<evidence type="ECO:0000256" key="6">
    <source>
        <dbReference type="ARBA" id="ARBA00023136"/>
    </source>
</evidence>
<comment type="similarity">
    <text evidence="7">Belongs to the binding-protein-dependent transport system permease family.</text>
</comment>
<comment type="caution">
    <text evidence="9">The sequence shown here is derived from an EMBL/GenBank/DDBJ whole genome shotgun (WGS) entry which is preliminary data.</text>
</comment>
<dbReference type="Pfam" id="PF00528">
    <property type="entry name" value="BPD_transp_1"/>
    <property type="match status" value="1"/>
</dbReference>
<dbReference type="AlphaFoldDB" id="A0A934HVQ1"/>
<evidence type="ECO:0000313" key="10">
    <source>
        <dbReference type="Proteomes" id="UP000622687"/>
    </source>
</evidence>
<name>A0A934HVQ1_9CLOT</name>
<gene>
    <name evidence="9" type="ORF">I6U51_03155</name>
</gene>
<dbReference type="SUPFAM" id="SSF161098">
    <property type="entry name" value="MetI-like"/>
    <property type="match status" value="1"/>
</dbReference>
<feature type="transmembrane region" description="Helical" evidence="7">
    <location>
        <begin position="9"/>
        <end position="27"/>
    </location>
</feature>
<feature type="transmembrane region" description="Helical" evidence="7">
    <location>
        <begin position="231"/>
        <end position="255"/>
    </location>
</feature>
<evidence type="ECO:0000256" key="3">
    <source>
        <dbReference type="ARBA" id="ARBA00022475"/>
    </source>
</evidence>
<evidence type="ECO:0000256" key="1">
    <source>
        <dbReference type="ARBA" id="ARBA00004651"/>
    </source>
</evidence>
<organism evidence="9 10">
    <name type="scientific">Clostridium aciditolerans</name>
    <dbReference type="NCBI Taxonomy" id="339861"/>
    <lineage>
        <taxon>Bacteria</taxon>
        <taxon>Bacillati</taxon>
        <taxon>Bacillota</taxon>
        <taxon>Clostridia</taxon>
        <taxon>Eubacteriales</taxon>
        <taxon>Clostridiaceae</taxon>
        <taxon>Clostridium</taxon>
    </lineage>
</organism>
<dbReference type="Gene3D" id="1.10.3720.10">
    <property type="entry name" value="MetI-like"/>
    <property type="match status" value="1"/>
</dbReference>
<dbReference type="PROSITE" id="PS50928">
    <property type="entry name" value="ABC_TM1"/>
    <property type="match status" value="1"/>
</dbReference>
<protein>
    <submittedName>
        <fullName evidence="9">ABC transporter permease</fullName>
    </submittedName>
</protein>
<dbReference type="PANTHER" id="PTHR30465:SF74">
    <property type="entry name" value="OLIGOPEPTIDE TRANSPORT SYSTEM PERMEASE PROTEIN OPPB"/>
    <property type="match status" value="1"/>
</dbReference>
<feature type="transmembrane region" description="Helical" evidence="7">
    <location>
        <begin position="99"/>
        <end position="122"/>
    </location>
</feature>
<evidence type="ECO:0000259" key="8">
    <source>
        <dbReference type="PROSITE" id="PS50928"/>
    </source>
</evidence>
<keyword evidence="6 7" id="KW-0472">Membrane</keyword>
<comment type="subcellular location">
    <subcellularLocation>
        <location evidence="1 7">Cell membrane</location>
        <topology evidence="1 7">Multi-pass membrane protein</topology>
    </subcellularLocation>
</comment>
<keyword evidence="4 7" id="KW-0812">Transmembrane</keyword>
<dbReference type="Pfam" id="PF19300">
    <property type="entry name" value="BPD_transp_1_N"/>
    <property type="match status" value="1"/>
</dbReference>
<dbReference type="CDD" id="cd06261">
    <property type="entry name" value="TM_PBP2"/>
    <property type="match status" value="1"/>
</dbReference>
<evidence type="ECO:0000256" key="7">
    <source>
        <dbReference type="RuleBase" id="RU363032"/>
    </source>
</evidence>
<dbReference type="GO" id="GO:0055085">
    <property type="term" value="P:transmembrane transport"/>
    <property type="evidence" value="ECO:0007669"/>
    <property type="project" value="InterPro"/>
</dbReference>
<feature type="transmembrane region" description="Helical" evidence="7">
    <location>
        <begin position="275"/>
        <end position="297"/>
    </location>
</feature>
<sequence length="307" mass="33659">MINYILKRLFYSVVTIWVVITLTFFLMHKIPGGPFDAEKKLPPQVQANLEAKFGLNKPLGEQYTTYLKNVVLHGDLGPSMRYEGKSVNDVIGYSFPATAKLGLCSVGFALIVGLYMGITAALHQGKWQDNLCMVIATFGVTVPSFVMATFFIYFFAVYLGWFPAVGFDGPENLVLPAVALGGYATAFIARLSRSSLLEVVRQDYIKVAKAKGLAKAKVIYKHALKNSLIPIITYLGPLLAGVLTGSFVIETLFGIPGLGREFVQSIGNRDYTTTLGVTIFYSTLLVGCNLLVDLLYVTIDPRIKLES</sequence>
<dbReference type="EMBL" id="JAEEGB010000004">
    <property type="protein sequence ID" value="MBI6871703.1"/>
    <property type="molecule type" value="Genomic_DNA"/>
</dbReference>
<keyword evidence="10" id="KW-1185">Reference proteome</keyword>
<dbReference type="PANTHER" id="PTHR30465">
    <property type="entry name" value="INNER MEMBRANE ABC TRANSPORTER"/>
    <property type="match status" value="1"/>
</dbReference>
<keyword evidence="2 7" id="KW-0813">Transport</keyword>
<proteinExistence type="inferred from homology"/>
<evidence type="ECO:0000256" key="4">
    <source>
        <dbReference type="ARBA" id="ARBA00022692"/>
    </source>
</evidence>
<evidence type="ECO:0000313" key="9">
    <source>
        <dbReference type="EMBL" id="MBI6871703.1"/>
    </source>
</evidence>
<dbReference type="GO" id="GO:0005886">
    <property type="term" value="C:plasma membrane"/>
    <property type="evidence" value="ECO:0007669"/>
    <property type="project" value="UniProtKB-SubCell"/>
</dbReference>
<dbReference type="Proteomes" id="UP000622687">
    <property type="component" value="Unassembled WGS sequence"/>
</dbReference>
<feature type="transmembrane region" description="Helical" evidence="7">
    <location>
        <begin position="134"/>
        <end position="161"/>
    </location>
</feature>
<feature type="transmembrane region" description="Helical" evidence="7">
    <location>
        <begin position="173"/>
        <end position="191"/>
    </location>
</feature>
<dbReference type="InterPro" id="IPR000515">
    <property type="entry name" value="MetI-like"/>
</dbReference>
<reference evidence="9" key="1">
    <citation type="submission" date="2020-12" db="EMBL/GenBank/DDBJ databases">
        <title>Clostridium thailandense sp. nov., a novel acetogenic bacterium isolated from peat land soil in Thailand.</title>
        <authorList>
            <person name="Chaikitkaew S."/>
            <person name="Birkeland N.K."/>
        </authorList>
    </citation>
    <scope>NUCLEOTIDE SEQUENCE</scope>
    <source>
        <strain evidence="9">DSM 17425</strain>
    </source>
</reference>
<dbReference type="InterPro" id="IPR035906">
    <property type="entry name" value="MetI-like_sf"/>
</dbReference>
<keyword evidence="3" id="KW-1003">Cell membrane</keyword>
<dbReference type="RefSeq" id="WP_211141145.1">
    <property type="nucleotide sequence ID" value="NZ_JAEEGB010000004.1"/>
</dbReference>
<accession>A0A934HVQ1</accession>